<dbReference type="EMBL" id="JBJQND010000004">
    <property type="protein sequence ID" value="KAL3878434.1"/>
    <property type="molecule type" value="Genomic_DNA"/>
</dbReference>
<gene>
    <name evidence="2" type="ORF">ACJMK2_030784</name>
</gene>
<keyword evidence="1" id="KW-0732">Signal</keyword>
<keyword evidence="3" id="KW-1185">Reference proteome</keyword>
<dbReference type="SUPFAM" id="SSF53383">
    <property type="entry name" value="PLP-dependent transferases"/>
    <property type="match status" value="1"/>
</dbReference>
<dbReference type="Gene3D" id="3.90.1150.10">
    <property type="entry name" value="Aspartate Aminotransferase, domain 1"/>
    <property type="match status" value="1"/>
</dbReference>
<dbReference type="AlphaFoldDB" id="A0ABD3WWS4"/>
<evidence type="ECO:0000313" key="3">
    <source>
        <dbReference type="Proteomes" id="UP001634394"/>
    </source>
</evidence>
<dbReference type="PANTHER" id="PTHR32325:SF4">
    <property type="entry name" value="TRYPTOPHANASE"/>
    <property type="match status" value="1"/>
</dbReference>
<feature type="chain" id="PRO_5044813535" evidence="1">
    <location>
        <begin position="20"/>
        <end position="110"/>
    </location>
</feature>
<organism evidence="2 3">
    <name type="scientific">Sinanodonta woodiana</name>
    <name type="common">Chinese pond mussel</name>
    <name type="synonym">Anodonta woodiana</name>
    <dbReference type="NCBI Taxonomy" id="1069815"/>
    <lineage>
        <taxon>Eukaryota</taxon>
        <taxon>Metazoa</taxon>
        <taxon>Spiralia</taxon>
        <taxon>Lophotrochozoa</taxon>
        <taxon>Mollusca</taxon>
        <taxon>Bivalvia</taxon>
        <taxon>Autobranchia</taxon>
        <taxon>Heteroconchia</taxon>
        <taxon>Palaeoheterodonta</taxon>
        <taxon>Unionida</taxon>
        <taxon>Unionoidea</taxon>
        <taxon>Unionidae</taxon>
        <taxon>Unioninae</taxon>
        <taxon>Sinanodonta</taxon>
    </lineage>
</organism>
<dbReference type="InterPro" id="IPR015424">
    <property type="entry name" value="PyrdxlP-dep_Trfase"/>
</dbReference>
<evidence type="ECO:0000256" key="1">
    <source>
        <dbReference type="SAM" id="SignalP"/>
    </source>
</evidence>
<feature type="signal peptide" evidence="1">
    <location>
        <begin position="1"/>
        <end position="19"/>
    </location>
</feature>
<sequence>MQRRRFLTYLILMHRPAWALTCALYVEGGIRAYEYGNLKFGYKDENGKEAFLHRELVRLAIPRRVYTMSHLKYVAEVFGKIMQNASNVRGLTIARSPSFLGLFEIEMKEV</sequence>
<comment type="caution">
    <text evidence="2">The sequence shown here is derived from an EMBL/GenBank/DDBJ whole genome shotgun (WGS) entry which is preliminary data.</text>
</comment>
<proteinExistence type="predicted"/>
<name>A0ABD3WWS4_SINWO</name>
<dbReference type="Proteomes" id="UP001634394">
    <property type="component" value="Unassembled WGS sequence"/>
</dbReference>
<accession>A0ABD3WWS4</accession>
<reference evidence="2 3" key="1">
    <citation type="submission" date="2024-11" db="EMBL/GenBank/DDBJ databases">
        <title>Chromosome-level genome assembly of the freshwater bivalve Anodonta woodiana.</title>
        <authorList>
            <person name="Chen X."/>
        </authorList>
    </citation>
    <scope>NUCLEOTIDE SEQUENCE [LARGE SCALE GENOMIC DNA]</scope>
    <source>
        <strain evidence="2">MN2024</strain>
        <tissue evidence="2">Gills</tissue>
    </source>
</reference>
<dbReference type="InterPro" id="IPR015422">
    <property type="entry name" value="PyrdxlP-dep_Trfase_small"/>
</dbReference>
<protein>
    <submittedName>
        <fullName evidence="2">Uncharacterized protein</fullName>
    </submittedName>
</protein>
<dbReference type="PANTHER" id="PTHR32325">
    <property type="entry name" value="BETA-ELIMINATING LYASE-LIKE PROTEIN-RELATED"/>
    <property type="match status" value="1"/>
</dbReference>
<evidence type="ECO:0000313" key="2">
    <source>
        <dbReference type="EMBL" id="KAL3878434.1"/>
    </source>
</evidence>